<evidence type="ECO:0000256" key="1">
    <source>
        <dbReference type="SAM" id="Phobius"/>
    </source>
</evidence>
<organism evidence="2 3">
    <name type="scientific">Aspergillus clavatus (strain ATCC 1007 / CBS 513.65 / DSM 816 / NCTC 3887 / NRRL 1 / QM 1276 / 107)</name>
    <dbReference type="NCBI Taxonomy" id="344612"/>
    <lineage>
        <taxon>Eukaryota</taxon>
        <taxon>Fungi</taxon>
        <taxon>Dikarya</taxon>
        <taxon>Ascomycota</taxon>
        <taxon>Pezizomycotina</taxon>
        <taxon>Eurotiomycetes</taxon>
        <taxon>Eurotiomycetidae</taxon>
        <taxon>Eurotiales</taxon>
        <taxon>Aspergillaceae</taxon>
        <taxon>Aspergillus</taxon>
        <taxon>Aspergillus subgen. Fumigati</taxon>
    </lineage>
</organism>
<keyword evidence="1" id="KW-0812">Transmembrane</keyword>
<evidence type="ECO:0000313" key="3">
    <source>
        <dbReference type="Proteomes" id="UP000006701"/>
    </source>
</evidence>
<keyword evidence="1" id="KW-0472">Membrane</keyword>
<sequence length="413" mass="47632">MASDFDRTRYELVCLQLTLYYRYADFTPEDANRSFIRNEKALDSCFPPEFFPIIADDLNGDFFCEYDLDEQDEITKHGSSLPVLNSHPIRAPNIGRITVSWSCFKIKHAVKPGEYEWFQPAVFVQWLPQKHQQLVFFLNLPKPVKEYLEEHRPLARNSRGNPYVWHTVFAQAIIEDYDKSIWSLRDLVRHIEKARNFPHPPALNFPNLHDIARHIFHSNETLNVAAQILESLIAEQKSFQKEYPALVKGNRGSWSQNGQRAKRVKRQLQSLAFRSQSLGERLHNEINLAFNLVSQKDGAMMKTVAIVSMVYLPGTFISVRCALPLVDRTWVAGCVGGKADQKQGLFGTNFFNMSNDPAAPAWMVSANFWLYWAIAVPLTCATMAIWALWHYFPHYYPRIALRHMVPPKEGSKV</sequence>
<dbReference type="Gene3D" id="1.20.58.340">
    <property type="entry name" value="Magnesium transport protein CorA, transmembrane region"/>
    <property type="match status" value="1"/>
</dbReference>
<dbReference type="Pfam" id="PF01544">
    <property type="entry name" value="CorA"/>
    <property type="match status" value="1"/>
</dbReference>
<keyword evidence="3" id="KW-1185">Reference proteome</keyword>
<dbReference type="OMA" id="WSCFKIK"/>
<reference evidence="2 3" key="1">
    <citation type="journal article" date="2008" name="PLoS Genet.">
        <title>Genomic islands in the pathogenic filamentous fungus Aspergillus fumigatus.</title>
        <authorList>
            <person name="Fedorova N.D."/>
            <person name="Khaldi N."/>
            <person name="Joardar V.S."/>
            <person name="Maiti R."/>
            <person name="Amedeo P."/>
            <person name="Anderson M.J."/>
            <person name="Crabtree J."/>
            <person name="Silva J.C."/>
            <person name="Badger J.H."/>
            <person name="Albarraq A."/>
            <person name="Angiuoli S."/>
            <person name="Bussey H."/>
            <person name="Bowyer P."/>
            <person name="Cotty P.J."/>
            <person name="Dyer P.S."/>
            <person name="Egan A."/>
            <person name="Galens K."/>
            <person name="Fraser-Liggett C.M."/>
            <person name="Haas B.J."/>
            <person name="Inman J.M."/>
            <person name="Kent R."/>
            <person name="Lemieux S."/>
            <person name="Malavazi I."/>
            <person name="Orvis J."/>
            <person name="Roemer T."/>
            <person name="Ronning C.M."/>
            <person name="Sundaram J.P."/>
            <person name="Sutton G."/>
            <person name="Turner G."/>
            <person name="Venter J.C."/>
            <person name="White O.R."/>
            <person name="Whitty B.R."/>
            <person name="Youngman P."/>
            <person name="Wolfe K.H."/>
            <person name="Goldman G.H."/>
            <person name="Wortman J.R."/>
            <person name="Jiang B."/>
            <person name="Denning D.W."/>
            <person name="Nierman W.C."/>
        </authorList>
    </citation>
    <scope>NUCLEOTIDE SEQUENCE [LARGE SCALE GENOMIC DNA]</scope>
    <source>
        <strain evidence="3">ATCC 1007 / CBS 513.65 / DSM 816 / NCTC 3887 / NRRL 1</strain>
    </source>
</reference>
<keyword evidence="1" id="KW-1133">Transmembrane helix</keyword>
<evidence type="ECO:0000313" key="2">
    <source>
        <dbReference type="EMBL" id="EAW12870.1"/>
    </source>
</evidence>
<name>A1CAV2_ASPCL</name>
<dbReference type="AlphaFoldDB" id="A1CAV2"/>
<dbReference type="KEGG" id="act:ACLA_013010"/>
<dbReference type="RefSeq" id="XP_001274296.1">
    <property type="nucleotide sequence ID" value="XM_001274295.1"/>
</dbReference>
<dbReference type="HOGENOM" id="CLU_041307_1_2_1"/>
<dbReference type="EMBL" id="DS027049">
    <property type="protein sequence ID" value="EAW12870.1"/>
    <property type="molecule type" value="Genomic_DNA"/>
</dbReference>
<dbReference type="OrthoDB" id="5207033at2759"/>
<dbReference type="Proteomes" id="UP000006701">
    <property type="component" value="Unassembled WGS sequence"/>
</dbReference>
<gene>
    <name evidence="2" type="ORF">ACLA_013010</name>
</gene>
<dbReference type="InterPro" id="IPR002523">
    <property type="entry name" value="MgTranspt_CorA/ZnTranspt_ZntB"/>
</dbReference>
<dbReference type="VEuPathDB" id="FungiDB:ACLA_013010"/>
<dbReference type="STRING" id="344612.A1CAV2"/>
<dbReference type="eggNOG" id="ENOG502SMU6">
    <property type="taxonomic scope" value="Eukaryota"/>
</dbReference>
<proteinExistence type="predicted"/>
<protein>
    <submittedName>
        <fullName evidence="2">Uncharacterized protein</fullName>
    </submittedName>
</protein>
<dbReference type="GeneID" id="4706175"/>
<feature type="transmembrane region" description="Helical" evidence="1">
    <location>
        <begin position="369"/>
        <end position="392"/>
    </location>
</feature>
<accession>A1CAV2</accession>